<proteinExistence type="predicted"/>
<sequence>MTHLTDEILVMAKKRTPPKQIASTLRIHPNTVYQAIRDARRRGHDIPQFKTTRKPKAVDVVLPTKQIVLPLRLHSLLAAEAERRGQTPTEAAQRLLEAALLGTVVKS</sequence>
<evidence type="ECO:0000313" key="1">
    <source>
        <dbReference type="EMBL" id="MBM2357320.1"/>
    </source>
</evidence>
<comment type="caution">
    <text evidence="1">The sequence shown here is derived from an EMBL/GenBank/DDBJ whole genome shotgun (WGS) entry which is preliminary data.</text>
</comment>
<reference evidence="1" key="1">
    <citation type="submission" date="2021-01" db="EMBL/GenBank/DDBJ databases">
        <title>Diatom-associated Roseobacters Show Island Model of Population Structure.</title>
        <authorList>
            <person name="Qu L."/>
            <person name="Feng X."/>
            <person name="Chen Y."/>
            <person name="Li L."/>
            <person name="Wang X."/>
            <person name="Hu Z."/>
            <person name="Wang H."/>
            <person name="Luo H."/>
        </authorList>
    </citation>
    <scope>NUCLEOTIDE SEQUENCE</scope>
    <source>
        <strain evidence="1">SM26-45</strain>
    </source>
</reference>
<name>A0A9Q2NSC4_9RHOB</name>
<dbReference type="Proteomes" id="UP000809337">
    <property type="component" value="Unassembled WGS sequence"/>
</dbReference>
<protein>
    <submittedName>
        <fullName evidence="1">Helix-turn-helix domain-containing protein</fullName>
    </submittedName>
</protein>
<organism evidence="1 2">
    <name type="scientific">Pseudosulfitobacter pseudonitzschiae</name>
    <dbReference type="NCBI Taxonomy" id="1402135"/>
    <lineage>
        <taxon>Bacteria</taxon>
        <taxon>Pseudomonadati</taxon>
        <taxon>Pseudomonadota</taxon>
        <taxon>Alphaproteobacteria</taxon>
        <taxon>Rhodobacterales</taxon>
        <taxon>Roseobacteraceae</taxon>
        <taxon>Pseudosulfitobacter</taxon>
    </lineage>
</organism>
<accession>A0A9Q2NSC4</accession>
<evidence type="ECO:0000313" key="2">
    <source>
        <dbReference type="Proteomes" id="UP000809337"/>
    </source>
</evidence>
<dbReference type="EMBL" id="JAFBWN010000034">
    <property type="protein sequence ID" value="MBM2357320.1"/>
    <property type="molecule type" value="Genomic_DNA"/>
</dbReference>
<gene>
    <name evidence="1" type="ORF">JQX14_22480</name>
</gene>
<dbReference type="RefSeq" id="WP_231036022.1">
    <property type="nucleotide sequence ID" value="NZ_JAJNGX010000034.1"/>
</dbReference>
<dbReference type="AlphaFoldDB" id="A0A9Q2NSC4"/>